<reference evidence="5 6" key="1">
    <citation type="submission" date="2023-06" db="EMBL/GenBank/DDBJ databases">
        <title>SYSU T0a273.</title>
        <authorList>
            <person name="Gao L."/>
            <person name="Fang B.-Z."/>
            <person name="Li W.-J."/>
        </authorList>
    </citation>
    <scope>NUCLEOTIDE SEQUENCE [LARGE SCALE GENOMIC DNA]</scope>
    <source>
        <strain evidence="5 6">SYSU T0a273</strain>
    </source>
</reference>
<evidence type="ECO:0000256" key="3">
    <source>
        <dbReference type="ARBA" id="ARBA00022691"/>
    </source>
</evidence>
<keyword evidence="2 5" id="KW-0808">Transferase</keyword>
<comment type="caution">
    <text evidence="5">The sequence shown here is derived from an EMBL/GenBank/DDBJ whole genome shotgun (WGS) entry which is preliminary data.</text>
</comment>
<evidence type="ECO:0000313" key="5">
    <source>
        <dbReference type="EMBL" id="MDN4483353.1"/>
    </source>
</evidence>
<evidence type="ECO:0000256" key="2">
    <source>
        <dbReference type="ARBA" id="ARBA00022679"/>
    </source>
</evidence>
<proteinExistence type="predicted"/>
<dbReference type="Proteomes" id="UP001172756">
    <property type="component" value="Unassembled WGS sequence"/>
</dbReference>
<organism evidence="5 6">
    <name type="scientific">Demequina lignilytica</name>
    <dbReference type="NCBI Taxonomy" id="3051663"/>
    <lineage>
        <taxon>Bacteria</taxon>
        <taxon>Bacillati</taxon>
        <taxon>Actinomycetota</taxon>
        <taxon>Actinomycetes</taxon>
        <taxon>Micrococcales</taxon>
        <taxon>Demequinaceae</taxon>
        <taxon>Demequina</taxon>
    </lineage>
</organism>
<dbReference type="AlphaFoldDB" id="A0AB35MHV2"/>
<feature type="domain" description="Methyltransferase type 12" evidence="4">
    <location>
        <begin position="40"/>
        <end position="143"/>
    </location>
</feature>
<protein>
    <submittedName>
        <fullName evidence="5">Class I SAM-dependent methyltransferase</fullName>
        <ecNumber evidence="5">2.1.-.-</ecNumber>
    </submittedName>
</protein>
<keyword evidence="1 5" id="KW-0489">Methyltransferase</keyword>
<evidence type="ECO:0000259" key="4">
    <source>
        <dbReference type="Pfam" id="PF08242"/>
    </source>
</evidence>
<sequence length="224" mass="25019">MSEQMSEAPTERPDHQRWNYNIHYQRPLVADLPATARTALDVGCGEGYLARRLAERGLEVTAIDSDPAAIARARAQGHTVDLLDSEDSEHPSPSPSITYRLGDVMTEELGTYDVVTAVTTLHHLDLEAGLERLAALVAPGGRLVIVGIAASNWPQDLPRDVWATFVDKFQRLFRGYWDHGCDCVWPAPHSFRDVSEAAERLLPGSVYTRELLWRYTLTWDRPAG</sequence>
<accession>A0AB35MHV2</accession>
<dbReference type="RefSeq" id="WP_301160232.1">
    <property type="nucleotide sequence ID" value="NZ_JAUHQB010000004.1"/>
</dbReference>
<name>A0AB35MHV2_9MICO</name>
<evidence type="ECO:0000313" key="6">
    <source>
        <dbReference type="Proteomes" id="UP001172756"/>
    </source>
</evidence>
<dbReference type="SUPFAM" id="SSF53335">
    <property type="entry name" value="S-adenosyl-L-methionine-dependent methyltransferases"/>
    <property type="match status" value="1"/>
</dbReference>
<gene>
    <name evidence="5" type="ORF">QQ002_07370</name>
</gene>
<dbReference type="Pfam" id="PF08242">
    <property type="entry name" value="Methyltransf_12"/>
    <property type="match status" value="1"/>
</dbReference>
<dbReference type="EMBL" id="JAUHQB010000004">
    <property type="protein sequence ID" value="MDN4483353.1"/>
    <property type="molecule type" value="Genomic_DNA"/>
</dbReference>
<dbReference type="PANTHER" id="PTHR43464:SF19">
    <property type="entry name" value="UBIQUINONE BIOSYNTHESIS O-METHYLTRANSFERASE, MITOCHONDRIAL"/>
    <property type="match status" value="1"/>
</dbReference>
<dbReference type="EC" id="2.1.-.-" evidence="5"/>
<keyword evidence="3" id="KW-0949">S-adenosyl-L-methionine</keyword>
<dbReference type="InterPro" id="IPR029063">
    <property type="entry name" value="SAM-dependent_MTases_sf"/>
</dbReference>
<dbReference type="GO" id="GO:0032259">
    <property type="term" value="P:methylation"/>
    <property type="evidence" value="ECO:0007669"/>
    <property type="project" value="UniProtKB-KW"/>
</dbReference>
<dbReference type="GO" id="GO:0008168">
    <property type="term" value="F:methyltransferase activity"/>
    <property type="evidence" value="ECO:0007669"/>
    <property type="project" value="UniProtKB-KW"/>
</dbReference>
<dbReference type="CDD" id="cd02440">
    <property type="entry name" value="AdoMet_MTases"/>
    <property type="match status" value="1"/>
</dbReference>
<dbReference type="PANTHER" id="PTHR43464">
    <property type="entry name" value="METHYLTRANSFERASE"/>
    <property type="match status" value="1"/>
</dbReference>
<dbReference type="InterPro" id="IPR013217">
    <property type="entry name" value="Methyltransf_12"/>
</dbReference>
<dbReference type="Gene3D" id="3.40.50.150">
    <property type="entry name" value="Vaccinia Virus protein VP39"/>
    <property type="match status" value="1"/>
</dbReference>
<evidence type="ECO:0000256" key="1">
    <source>
        <dbReference type="ARBA" id="ARBA00022603"/>
    </source>
</evidence>